<evidence type="ECO:0000313" key="1">
    <source>
        <dbReference type="EMBL" id="QJA52173.1"/>
    </source>
</evidence>
<proteinExistence type="predicted"/>
<dbReference type="EMBL" id="MT142886">
    <property type="protein sequence ID" value="QJA90029.1"/>
    <property type="molecule type" value="Genomic_DNA"/>
</dbReference>
<evidence type="ECO:0000313" key="2">
    <source>
        <dbReference type="EMBL" id="QJA90029.1"/>
    </source>
</evidence>
<sequence length="273" mass="29334">MGRSMTQRGATYLGGGKAVESPFMDNGQFVRISITVDNSYNRGRIPAFSLWAPSDQSSYPWKYMPYIPPIPIKAISASTIDIDNLWHDYFKSGDEIIALDYDQLVGSDNLKFFGTQGQANDTDLAAITIGTNTCAIASVGALDSGGTGETRLTMTDVLDTDTGPATGALGTGDILVLAGHSTTEIKSYQQAQRIVIVEQEFDFADAITGAAGEGGYLLESAIYSYTGRIDTNYLCGGPYAWNLVNADDSSPALTVCTKFTNGQRLNFESIYRG</sequence>
<accession>A0A6H1ZW69</accession>
<name>A0A6H1ZW69_9ZZZZ</name>
<reference evidence="1" key="1">
    <citation type="submission" date="2020-03" db="EMBL/GenBank/DDBJ databases">
        <title>The deep terrestrial virosphere.</title>
        <authorList>
            <person name="Holmfeldt K."/>
            <person name="Nilsson E."/>
            <person name="Simone D."/>
            <person name="Lopez-Fernandez M."/>
            <person name="Wu X."/>
            <person name="de Brujin I."/>
            <person name="Lundin D."/>
            <person name="Andersson A."/>
            <person name="Bertilsson S."/>
            <person name="Dopson M."/>
        </authorList>
    </citation>
    <scope>NUCLEOTIDE SEQUENCE</scope>
    <source>
        <strain evidence="2">MM415B02456</strain>
        <strain evidence="1">TM448A02523</strain>
    </source>
</reference>
<protein>
    <submittedName>
        <fullName evidence="1">Uncharacterized protein</fullName>
    </submittedName>
</protein>
<gene>
    <name evidence="2" type="ORF">MM415B02456_0004</name>
    <name evidence="1" type="ORF">TM448A02523_0004</name>
</gene>
<dbReference type="EMBL" id="MT144319">
    <property type="protein sequence ID" value="QJA52173.1"/>
    <property type="molecule type" value="Genomic_DNA"/>
</dbReference>
<organism evidence="1">
    <name type="scientific">viral metagenome</name>
    <dbReference type="NCBI Taxonomy" id="1070528"/>
    <lineage>
        <taxon>unclassified sequences</taxon>
        <taxon>metagenomes</taxon>
        <taxon>organismal metagenomes</taxon>
    </lineage>
</organism>
<dbReference type="AlphaFoldDB" id="A0A6H1ZW69"/>